<evidence type="ECO:0000259" key="3">
    <source>
        <dbReference type="PROSITE" id="PS50125"/>
    </source>
</evidence>
<keyword evidence="2" id="KW-0732">Signal</keyword>
<evidence type="ECO:0000256" key="1">
    <source>
        <dbReference type="SAM" id="Phobius"/>
    </source>
</evidence>
<comment type="caution">
    <text evidence="4">The sequence shown here is derived from an EMBL/GenBank/DDBJ whole genome shotgun (WGS) entry which is preliminary data.</text>
</comment>
<feature type="transmembrane region" description="Helical" evidence="1">
    <location>
        <begin position="255"/>
        <end position="275"/>
    </location>
</feature>
<protein>
    <submittedName>
        <fullName evidence="4">Adenylate/guanylate cyclase domain-containing protein</fullName>
    </submittedName>
</protein>
<dbReference type="InterPro" id="IPR050697">
    <property type="entry name" value="Adenylyl/Guanylyl_Cyclase_3/4"/>
</dbReference>
<gene>
    <name evidence="4" type="ORF">EHQ49_16975</name>
</gene>
<dbReference type="AlphaFoldDB" id="A0A4R9JCD4"/>
<dbReference type="PROSITE" id="PS50125">
    <property type="entry name" value="GUANYLATE_CYCLASE_2"/>
    <property type="match status" value="1"/>
</dbReference>
<dbReference type="RefSeq" id="WP_135580899.1">
    <property type="nucleotide sequence ID" value="NZ_RQGA01000017.1"/>
</dbReference>
<organism evidence="4 5">
    <name type="scientific">Leptospira perdikensis</name>
    <dbReference type="NCBI Taxonomy" id="2484948"/>
    <lineage>
        <taxon>Bacteria</taxon>
        <taxon>Pseudomonadati</taxon>
        <taxon>Spirochaetota</taxon>
        <taxon>Spirochaetia</taxon>
        <taxon>Leptospirales</taxon>
        <taxon>Leptospiraceae</taxon>
        <taxon>Leptospira</taxon>
    </lineage>
</organism>
<reference evidence="4" key="1">
    <citation type="journal article" date="2019" name="PLoS Negl. Trop. Dis.">
        <title>Revisiting the worldwide diversity of Leptospira species in the environment.</title>
        <authorList>
            <person name="Vincent A.T."/>
            <person name="Schiettekatte O."/>
            <person name="Bourhy P."/>
            <person name="Veyrier F.J."/>
            <person name="Picardeau M."/>
        </authorList>
    </citation>
    <scope>NUCLEOTIDE SEQUENCE [LARGE SCALE GENOMIC DNA]</scope>
    <source>
        <strain evidence="4">201702692</strain>
    </source>
</reference>
<feature type="transmembrane region" description="Helical" evidence="1">
    <location>
        <begin position="287"/>
        <end position="304"/>
    </location>
</feature>
<feature type="transmembrane region" description="Helical" evidence="1">
    <location>
        <begin position="373"/>
        <end position="394"/>
    </location>
</feature>
<dbReference type="PANTHER" id="PTHR43081">
    <property type="entry name" value="ADENYLATE CYCLASE, TERMINAL-DIFFERENTIATION SPECIFIC-RELATED"/>
    <property type="match status" value="1"/>
</dbReference>
<keyword evidence="1" id="KW-0472">Membrane</keyword>
<dbReference type="Pfam" id="PF07695">
    <property type="entry name" value="7TMR-DISM_7TM"/>
    <property type="match status" value="1"/>
</dbReference>
<dbReference type="OrthoDB" id="338211at2"/>
<feature type="signal peptide" evidence="2">
    <location>
        <begin position="1"/>
        <end position="22"/>
    </location>
</feature>
<feature type="transmembrane region" description="Helical" evidence="1">
    <location>
        <begin position="196"/>
        <end position="215"/>
    </location>
</feature>
<keyword evidence="1" id="KW-1133">Transmembrane helix</keyword>
<feature type="chain" id="PRO_5020564456" evidence="2">
    <location>
        <begin position="23"/>
        <end position="704"/>
    </location>
</feature>
<feature type="transmembrane region" description="Helical" evidence="1">
    <location>
        <begin position="345"/>
        <end position="367"/>
    </location>
</feature>
<name>A0A4R9JCD4_9LEPT</name>
<evidence type="ECO:0000313" key="5">
    <source>
        <dbReference type="Proteomes" id="UP000298125"/>
    </source>
</evidence>
<dbReference type="Proteomes" id="UP000298125">
    <property type="component" value="Unassembled WGS sequence"/>
</dbReference>
<dbReference type="PROSITE" id="PS51257">
    <property type="entry name" value="PROKAR_LIPOPROTEIN"/>
    <property type="match status" value="1"/>
</dbReference>
<dbReference type="GO" id="GO:0035556">
    <property type="term" value="P:intracellular signal transduction"/>
    <property type="evidence" value="ECO:0007669"/>
    <property type="project" value="InterPro"/>
</dbReference>
<dbReference type="EMBL" id="RQGA01000017">
    <property type="protein sequence ID" value="TGL35743.1"/>
    <property type="molecule type" value="Genomic_DNA"/>
</dbReference>
<dbReference type="Pfam" id="PF00211">
    <property type="entry name" value="Guanylate_cyc"/>
    <property type="match status" value="1"/>
</dbReference>
<dbReference type="PANTHER" id="PTHR43081:SF1">
    <property type="entry name" value="ADENYLATE CYCLASE, TERMINAL-DIFFERENTIATION SPECIFIC"/>
    <property type="match status" value="1"/>
</dbReference>
<evidence type="ECO:0000256" key="2">
    <source>
        <dbReference type="SAM" id="SignalP"/>
    </source>
</evidence>
<proteinExistence type="predicted"/>
<feature type="domain" description="Guanylate cyclase" evidence="3">
    <location>
        <begin position="452"/>
        <end position="578"/>
    </location>
</feature>
<keyword evidence="1" id="KW-0812">Transmembrane</keyword>
<evidence type="ECO:0000313" key="4">
    <source>
        <dbReference type="EMBL" id="TGL35743.1"/>
    </source>
</evidence>
<dbReference type="InterPro" id="IPR029787">
    <property type="entry name" value="Nucleotide_cyclase"/>
</dbReference>
<dbReference type="InterPro" id="IPR001054">
    <property type="entry name" value="A/G_cyclase"/>
</dbReference>
<dbReference type="SUPFAM" id="SSF49785">
    <property type="entry name" value="Galactose-binding domain-like"/>
    <property type="match status" value="1"/>
</dbReference>
<dbReference type="SMART" id="SM00044">
    <property type="entry name" value="CYCc"/>
    <property type="match status" value="1"/>
</dbReference>
<feature type="transmembrane region" description="Helical" evidence="1">
    <location>
        <begin position="316"/>
        <end position="333"/>
    </location>
</feature>
<dbReference type="GO" id="GO:0004016">
    <property type="term" value="F:adenylate cyclase activity"/>
    <property type="evidence" value="ECO:0007669"/>
    <property type="project" value="UniProtKB-ARBA"/>
</dbReference>
<dbReference type="Gene3D" id="3.30.70.1230">
    <property type="entry name" value="Nucleotide cyclase"/>
    <property type="match status" value="1"/>
</dbReference>
<dbReference type="CDD" id="cd07302">
    <property type="entry name" value="CHD"/>
    <property type="match status" value="1"/>
</dbReference>
<accession>A0A4R9JCD4</accession>
<dbReference type="GO" id="GO:0006171">
    <property type="term" value="P:cAMP biosynthetic process"/>
    <property type="evidence" value="ECO:0007669"/>
    <property type="project" value="TreeGrafter"/>
</dbReference>
<dbReference type="InterPro" id="IPR008979">
    <property type="entry name" value="Galactose-bd-like_sf"/>
</dbReference>
<keyword evidence="5" id="KW-1185">Reference proteome</keyword>
<sequence>MTRQKLIYFSIALLTMACGMVAPSPQIQSGTLDLRTFPLTTGTTIALHGDWKFYPGVLDVPSDATTASYLPVPGLWNQVPVLSGFADGKGYGTYVLDIKLPEENQIYAIYLPEVRTAFRINAGNRSLVSGEPGITKETTTPSAQGQSFTIGAKENLQIQIAVSNFHHKEGGLPSAPVFGLGESVQNYILAQSMLDLALTGAIFMFGLYHFILFFYRSKQREAFYFGFFCLVFAVRIPFIGSKTIYAVFPNIPWELVIYIEYASVFVLGILFLWFVDGLFPRFIDTKIIRYFSAYVQFMLVYGLIIKPEIYTQFEVVFQAIGIIFAIFLGIRLYQMVRKGLPDAGIFFLGYLVLFVGFVYDVFLAYSGEGDSTLSQLAVFLFFGVQSTIVTLRTVRSFRKKILLKDEFETINEQFILTNRFYAKFIPRDFLIHLGKESIEEVRLGDSSEREITVLFADIWEYWDIIYSIPLENRMLFTNSYLGRIGPCIRKNNGFIDKYIGSAIMALFDGGIQNSIIAAKDIQWELEKYNERRRSFGYLPLHAGIGIHSGDTMLGILGEEERFESTVIADAVNLSSRIQGLTKKYGARILVSLASLLVHEDLEAIPYRILDFVRVKGKQETVMIAEILIPDIDSISNKKIANRGQFEAAIFDYVRADFVSALKKFRSVIVDNPEDLAAKIYIERCEYYQTSGVGEDWDGISAWEK</sequence>
<feature type="transmembrane region" description="Helical" evidence="1">
    <location>
        <begin position="222"/>
        <end position="240"/>
    </location>
</feature>
<dbReference type="SUPFAM" id="SSF55073">
    <property type="entry name" value="Nucleotide cyclase"/>
    <property type="match status" value="1"/>
</dbReference>
<dbReference type="InterPro" id="IPR011623">
    <property type="entry name" value="7TMR_DISM_rcpt_extracell_dom1"/>
</dbReference>